<comment type="catalytic activity">
    <reaction evidence="6">
        <text>L-seryl-[protein] + ATP = O-phospho-L-seryl-[protein] + ADP + H(+)</text>
        <dbReference type="Rhea" id="RHEA:17989"/>
        <dbReference type="Rhea" id="RHEA-COMP:9863"/>
        <dbReference type="Rhea" id="RHEA-COMP:11604"/>
        <dbReference type="ChEBI" id="CHEBI:15378"/>
        <dbReference type="ChEBI" id="CHEBI:29999"/>
        <dbReference type="ChEBI" id="CHEBI:30616"/>
        <dbReference type="ChEBI" id="CHEBI:83421"/>
        <dbReference type="ChEBI" id="CHEBI:456216"/>
        <dbReference type="EC" id="2.7.11.1"/>
    </reaction>
</comment>
<feature type="compositionally biased region" description="Polar residues" evidence="8">
    <location>
        <begin position="389"/>
        <end position="402"/>
    </location>
</feature>
<evidence type="ECO:0000256" key="5">
    <source>
        <dbReference type="ARBA" id="ARBA00047899"/>
    </source>
</evidence>
<feature type="transmembrane region" description="Helical" evidence="9">
    <location>
        <begin position="143"/>
        <end position="163"/>
    </location>
</feature>
<accession>A0A7S4K3L2</accession>
<feature type="region of interest" description="Disordered" evidence="8">
    <location>
        <begin position="242"/>
        <end position="283"/>
    </location>
</feature>
<feature type="region of interest" description="Disordered" evidence="8">
    <location>
        <begin position="167"/>
        <end position="212"/>
    </location>
</feature>
<evidence type="ECO:0000256" key="7">
    <source>
        <dbReference type="PROSITE-ProRule" id="PRU10141"/>
    </source>
</evidence>
<feature type="region of interest" description="Disordered" evidence="8">
    <location>
        <begin position="28"/>
        <end position="86"/>
    </location>
</feature>
<feature type="domain" description="Protein kinase" evidence="10">
    <location>
        <begin position="829"/>
        <end position="991"/>
    </location>
</feature>
<keyword evidence="1" id="KW-0808">Transferase</keyword>
<feature type="binding site" evidence="7">
    <location>
        <position position="856"/>
    </location>
    <ligand>
        <name>ATP</name>
        <dbReference type="ChEBI" id="CHEBI:30616"/>
    </ligand>
</feature>
<evidence type="ECO:0000256" key="3">
    <source>
        <dbReference type="ARBA" id="ARBA00022777"/>
    </source>
</evidence>
<proteinExistence type="predicted"/>
<dbReference type="InterPro" id="IPR001245">
    <property type="entry name" value="Ser-Thr/Tyr_kinase_cat_dom"/>
</dbReference>
<feature type="compositionally biased region" description="Low complexity" evidence="8">
    <location>
        <begin position="590"/>
        <end position="604"/>
    </location>
</feature>
<feature type="compositionally biased region" description="Polar residues" evidence="8">
    <location>
        <begin position="484"/>
        <end position="500"/>
    </location>
</feature>
<evidence type="ECO:0000256" key="1">
    <source>
        <dbReference type="ARBA" id="ARBA00022679"/>
    </source>
</evidence>
<feature type="region of interest" description="Disordered" evidence="8">
    <location>
        <begin position="542"/>
        <end position="629"/>
    </location>
</feature>
<feature type="region of interest" description="Disordered" evidence="8">
    <location>
        <begin position="310"/>
        <end position="344"/>
    </location>
</feature>
<name>A0A7S4K3L2_9STRA</name>
<feature type="compositionally biased region" description="Polar residues" evidence="8">
    <location>
        <begin position="441"/>
        <end position="451"/>
    </location>
</feature>
<keyword evidence="9" id="KW-0472">Membrane</keyword>
<feature type="region of interest" description="Disordered" evidence="8">
    <location>
        <begin position="686"/>
        <end position="809"/>
    </location>
</feature>
<protein>
    <recommendedName>
        <fullName evidence="10">Protein kinase domain-containing protein</fullName>
    </recommendedName>
</protein>
<dbReference type="PANTHER" id="PTHR44329:SF288">
    <property type="entry name" value="MITOGEN-ACTIVATED PROTEIN KINASE KINASE KINASE 20"/>
    <property type="match status" value="1"/>
</dbReference>
<feature type="compositionally biased region" description="Basic and acidic residues" evidence="8">
    <location>
        <begin position="59"/>
        <end position="73"/>
    </location>
</feature>
<evidence type="ECO:0000313" key="11">
    <source>
        <dbReference type="EMBL" id="CAE2282611.1"/>
    </source>
</evidence>
<dbReference type="GO" id="GO:0004674">
    <property type="term" value="F:protein serine/threonine kinase activity"/>
    <property type="evidence" value="ECO:0007669"/>
    <property type="project" value="UniProtKB-EC"/>
</dbReference>
<sequence>MTRGGIGRRHQLRRRLQVNTQFLRHHTAGLGDGKFHKGHQGGPGVDRGPPPGLPVQVGKKNDNNRYVRTREGRSQSQPHKLSPFDPPDVLDRAAAAAVDEGVVPYVAQREQRQWDRSTTMAGVPHSDRVGAVTATDDDAPWQISVLALLGIIAILVALFLHLISDPDSSSKARPHYHPRRTRRQARPTISFQSKKKKTDELSEDDFMSDVDGSYQADSETRAAMGSSSAGVATRATVPPAPLYYPMDYNPPQQQHRQRKQVGQAVAAGSSSAAQSPVPNRTVIDSHPYYHRTVSGGGGTGVRIFAGASTQPQEYSPSGAITKTSTRPKAQLHQVSATVASPPPRRLDETTAMADHQSESLGLGTGLEGFVPVAKPSSFAGKVVTLDETTTLSSPRRSPQQYRLSGRADIGSPIKVAQKLGIDLTGDRDEPLDDAPILGRIGTSSPFESFNSLPLDDESQGVPDQSSSHDSMADVELRSSPKGATPTSSAQDSFGMDSSPSGLRYRWGGEQDRLRQSVAVLSGSCDHDFTPRVDNVKRIISFTKPGGKMHDSDVESASGEVLPPPPLYSSADEDNSAGLRDVSPHAFLDRSSSAQAAELSAAQEQHVSQQNPSSEGGPSETARGGNGKPLLFNGVRLPLIPDLEFEERRATDLSTPAAPHSPSVHELARPPRSVTLEELHLIKMESGGFKDGSSKWGVASTSAKASEPKADAGQSSFVNLPRPHESVTKSSKESTKERKETGKKTVKLNVSPSHESGKRGQQSSMQGLASPNRNESQWQLMKEISQKSPARASAQGFAEPATPIDHKRPDVTKWSDSAASLTLPIDFSELNLTGVIGGGGFGQVWKAMWRGTPVAVKILSSSAQTENVTKSVLEEFASEINMVSGMRHPNICLYMGACLDPPNRAIVTEFAAHGSLWDALRSPLDPPFTAADGISRNAWPLGLYESGSENTRSQGWYDATSATNLSLAPAGAWVRLCWGLKLVFFVFSSGFS</sequence>
<dbReference type="InterPro" id="IPR000719">
    <property type="entry name" value="Prot_kinase_dom"/>
</dbReference>
<dbReference type="PROSITE" id="PS00107">
    <property type="entry name" value="PROTEIN_KINASE_ATP"/>
    <property type="match status" value="1"/>
</dbReference>
<dbReference type="SUPFAM" id="SSF56112">
    <property type="entry name" value="Protein kinase-like (PK-like)"/>
    <property type="match status" value="1"/>
</dbReference>
<keyword evidence="9" id="KW-0812">Transmembrane</keyword>
<reference evidence="11" key="1">
    <citation type="submission" date="2021-01" db="EMBL/GenBank/DDBJ databases">
        <authorList>
            <person name="Corre E."/>
            <person name="Pelletier E."/>
            <person name="Niang G."/>
            <person name="Scheremetjew M."/>
            <person name="Finn R."/>
            <person name="Kale V."/>
            <person name="Holt S."/>
            <person name="Cochrane G."/>
            <person name="Meng A."/>
            <person name="Brown T."/>
            <person name="Cohen L."/>
        </authorList>
    </citation>
    <scope>NUCLEOTIDE SEQUENCE</scope>
    <source>
        <strain evidence="11">Isolate 1302-5</strain>
    </source>
</reference>
<dbReference type="EMBL" id="HBKQ01056206">
    <property type="protein sequence ID" value="CAE2282611.1"/>
    <property type="molecule type" value="Transcribed_RNA"/>
</dbReference>
<comment type="catalytic activity">
    <reaction evidence="5">
        <text>L-threonyl-[protein] + ATP = O-phospho-L-threonyl-[protein] + ADP + H(+)</text>
        <dbReference type="Rhea" id="RHEA:46608"/>
        <dbReference type="Rhea" id="RHEA-COMP:11060"/>
        <dbReference type="Rhea" id="RHEA-COMP:11605"/>
        <dbReference type="ChEBI" id="CHEBI:15378"/>
        <dbReference type="ChEBI" id="CHEBI:30013"/>
        <dbReference type="ChEBI" id="CHEBI:30616"/>
        <dbReference type="ChEBI" id="CHEBI:61977"/>
        <dbReference type="ChEBI" id="CHEBI:456216"/>
        <dbReference type="EC" id="2.7.11.1"/>
    </reaction>
</comment>
<dbReference type="PANTHER" id="PTHR44329">
    <property type="entry name" value="SERINE/THREONINE-PROTEIN KINASE TNNI3K-RELATED"/>
    <property type="match status" value="1"/>
</dbReference>
<feature type="compositionally biased region" description="Polar residues" evidence="8">
    <location>
        <begin position="747"/>
        <end position="778"/>
    </location>
</feature>
<evidence type="ECO:0000256" key="4">
    <source>
        <dbReference type="ARBA" id="ARBA00022840"/>
    </source>
</evidence>
<keyword evidence="3" id="KW-0418">Kinase</keyword>
<organism evidence="11">
    <name type="scientific">Odontella aurita</name>
    <dbReference type="NCBI Taxonomy" id="265563"/>
    <lineage>
        <taxon>Eukaryota</taxon>
        <taxon>Sar</taxon>
        <taxon>Stramenopiles</taxon>
        <taxon>Ochrophyta</taxon>
        <taxon>Bacillariophyta</taxon>
        <taxon>Mediophyceae</taxon>
        <taxon>Biddulphiophycidae</taxon>
        <taxon>Eupodiscales</taxon>
        <taxon>Odontellaceae</taxon>
        <taxon>Odontella</taxon>
    </lineage>
</organism>
<dbReference type="Pfam" id="PF07714">
    <property type="entry name" value="PK_Tyr_Ser-Thr"/>
    <property type="match status" value="1"/>
</dbReference>
<evidence type="ECO:0000256" key="8">
    <source>
        <dbReference type="SAM" id="MobiDB-lite"/>
    </source>
</evidence>
<feature type="compositionally biased region" description="Basic and acidic residues" evidence="8">
    <location>
        <begin position="721"/>
        <end position="742"/>
    </location>
</feature>
<feature type="region of interest" description="Disordered" evidence="8">
    <location>
        <begin position="389"/>
        <end position="408"/>
    </location>
</feature>
<dbReference type="GO" id="GO:0005524">
    <property type="term" value="F:ATP binding"/>
    <property type="evidence" value="ECO:0007669"/>
    <property type="project" value="UniProtKB-UniRule"/>
</dbReference>
<feature type="compositionally biased region" description="Low complexity" evidence="8">
    <location>
        <begin position="260"/>
        <end position="278"/>
    </location>
</feature>
<feature type="compositionally biased region" description="Polar residues" evidence="8">
    <location>
        <begin position="605"/>
        <end position="615"/>
    </location>
</feature>
<dbReference type="InterPro" id="IPR017441">
    <property type="entry name" value="Protein_kinase_ATP_BS"/>
</dbReference>
<dbReference type="FunFam" id="3.30.200.20:FF:000034">
    <property type="entry name" value="Kinase suppressor of Ras 1"/>
    <property type="match status" value="1"/>
</dbReference>
<evidence type="ECO:0000259" key="10">
    <source>
        <dbReference type="PROSITE" id="PS50011"/>
    </source>
</evidence>
<keyword evidence="4 7" id="KW-0067">ATP-binding</keyword>
<keyword evidence="9" id="KW-1133">Transmembrane helix</keyword>
<evidence type="ECO:0000256" key="6">
    <source>
        <dbReference type="ARBA" id="ARBA00048679"/>
    </source>
</evidence>
<dbReference type="PROSITE" id="PS50011">
    <property type="entry name" value="PROTEIN_KINASE_DOM"/>
    <property type="match status" value="1"/>
</dbReference>
<gene>
    <name evidence="11" type="ORF">OAUR00152_LOCUS38503</name>
</gene>
<evidence type="ECO:0000256" key="9">
    <source>
        <dbReference type="SAM" id="Phobius"/>
    </source>
</evidence>
<dbReference type="Gene3D" id="3.30.200.20">
    <property type="entry name" value="Phosphorylase Kinase, domain 1"/>
    <property type="match status" value="1"/>
</dbReference>
<evidence type="ECO:0000256" key="2">
    <source>
        <dbReference type="ARBA" id="ARBA00022741"/>
    </source>
</evidence>
<dbReference type="AlphaFoldDB" id="A0A7S4K3L2"/>
<keyword evidence="2 7" id="KW-0547">Nucleotide-binding</keyword>
<feature type="compositionally biased region" description="Basic residues" evidence="8">
    <location>
        <begin position="172"/>
        <end position="185"/>
    </location>
</feature>
<dbReference type="InterPro" id="IPR051681">
    <property type="entry name" value="Ser/Thr_Kinases-Pseudokinases"/>
</dbReference>
<feature type="region of interest" description="Disordered" evidence="8">
    <location>
        <begin position="424"/>
        <end position="505"/>
    </location>
</feature>
<dbReference type="InterPro" id="IPR011009">
    <property type="entry name" value="Kinase-like_dom_sf"/>
</dbReference>
<feature type="compositionally biased region" description="Polar residues" evidence="8">
    <location>
        <begin position="310"/>
        <end position="338"/>
    </location>
</feature>